<proteinExistence type="predicted"/>
<dbReference type="Gene3D" id="3.40.50.1820">
    <property type="entry name" value="alpha/beta hydrolase"/>
    <property type="match status" value="1"/>
</dbReference>
<dbReference type="Proteomes" id="UP001340816">
    <property type="component" value="Chromosome"/>
</dbReference>
<name>A0ABZ1H3J2_STRPH</name>
<dbReference type="PANTHER" id="PTHR37017">
    <property type="entry name" value="AB HYDROLASE-1 DOMAIN-CONTAINING PROTEIN-RELATED"/>
    <property type="match status" value="1"/>
</dbReference>
<dbReference type="Pfam" id="PF12697">
    <property type="entry name" value="Abhydrolase_6"/>
    <property type="match status" value="1"/>
</dbReference>
<gene>
    <name evidence="2" type="ORF">OHB35_02600</name>
</gene>
<dbReference type="InterPro" id="IPR052897">
    <property type="entry name" value="Sec-Metab_Biosynth_Hydrolase"/>
</dbReference>
<keyword evidence="3" id="KW-1185">Reference proteome</keyword>
<feature type="domain" description="AB hydrolase-1" evidence="1">
    <location>
        <begin position="4"/>
        <end position="225"/>
    </location>
</feature>
<dbReference type="RefSeq" id="WP_326757675.1">
    <property type="nucleotide sequence ID" value="NZ_CP109135.1"/>
</dbReference>
<organism evidence="2 3">
    <name type="scientific">Streptomyces phaeochromogenes</name>
    <dbReference type="NCBI Taxonomy" id="1923"/>
    <lineage>
        <taxon>Bacteria</taxon>
        <taxon>Bacillati</taxon>
        <taxon>Actinomycetota</taxon>
        <taxon>Actinomycetes</taxon>
        <taxon>Kitasatosporales</taxon>
        <taxon>Streptomycetaceae</taxon>
        <taxon>Streptomyces</taxon>
        <taxon>Streptomyces phaeochromogenes group</taxon>
    </lineage>
</organism>
<dbReference type="SUPFAM" id="SSF53474">
    <property type="entry name" value="alpha/beta-Hydrolases"/>
    <property type="match status" value="1"/>
</dbReference>
<dbReference type="InterPro" id="IPR000073">
    <property type="entry name" value="AB_hydrolase_1"/>
</dbReference>
<evidence type="ECO:0000313" key="2">
    <source>
        <dbReference type="EMBL" id="WSD12182.1"/>
    </source>
</evidence>
<keyword evidence="2" id="KW-0378">Hydrolase</keyword>
<sequence>MATFVLIHGSWGGGWVWDRMRPVLEEAGHRVLTPTLTGFAEKHDLSRPEVGLSANVQEIADLLTSEEVGDAILVGHSYGGMVITGVAALVPDRIDQIVYVDAFAPTTGESAFTVLPWLDDAFVAPEGGPDWEVAPLDPRALGADEDGATWMEGRLTPMPRLTHAEPLGPGSEDVLDSKQVTYIHCAAQEFFNDTAAAVTKRGFRLVTLTEVTHVEVLVQPQVLARELLLLL</sequence>
<evidence type="ECO:0000259" key="1">
    <source>
        <dbReference type="Pfam" id="PF12697"/>
    </source>
</evidence>
<dbReference type="GO" id="GO:0016787">
    <property type="term" value="F:hydrolase activity"/>
    <property type="evidence" value="ECO:0007669"/>
    <property type="project" value="UniProtKB-KW"/>
</dbReference>
<reference evidence="2 3" key="1">
    <citation type="submission" date="2022-10" db="EMBL/GenBank/DDBJ databases">
        <title>The complete genomes of actinobacterial strains from the NBC collection.</title>
        <authorList>
            <person name="Joergensen T.S."/>
            <person name="Alvarez Arevalo M."/>
            <person name="Sterndorff E.B."/>
            <person name="Faurdal D."/>
            <person name="Vuksanovic O."/>
            <person name="Mourched A.-S."/>
            <person name="Charusanti P."/>
            <person name="Shaw S."/>
            <person name="Blin K."/>
            <person name="Weber T."/>
        </authorList>
    </citation>
    <scope>NUCLEOTIDE SEQUENCE [LARGE SCALE GENOMIC DNA]</scope>
    <source>
        <strain evidence="2 3">NBC 01752</strain>
    </source>
</reference>
<dbReference type="InterPro" id="IPR029058">
    <property type="entry name" value="AB_hydrolase_fold"/>
</dbReference>
<evidence type="ECO:0000313" key="3">
    <source>
        <dbReference type="Proteomes" id="UP001340816"/>
    </source>
</evidence>
<dbReference type="PRINTS" id="PR00111">
    <property type="entry name" value="ABHYDROLASE"/>
</dbReference>
<accession>A0ABZ1H3J2</accession>
<dbReference type="PANTHER" id="PTHR37017:SF11">
    <property type="entry name" value="ESTERASE_LIPASE_THIOESTERASE DOMAIN-CONTAINING PROTEIN"/>
    <property type="match status" value="1"/>
</dbReference>
<dbReference type="EMBL" id="CP109135">
    <property type="protein sequence ID" value="WSD12182.1"/>
    <property type="molecule type" value="Genomic_DNA"/>
</dbReference>
<protein>
    <submittedName>
        <fullName evidence="2">Alpha/beta hydrolase</fullName>
    </submittedName>
</protein>